<dbReference type="RefSeq" id="WP_189544394.1">
    <property type="nucleotide sequence ID" value="NZ_BMTF01000009.1"/>
</dbReference>
<name>A0ABQ2VZC0_9ACTN</name>
<evidence type="ECO:0008006" key="4">
    <source>
        <dbReference type="Google" id="ProtNLM"/>
    </source>
</evidence>
<keyword evidence="3" id="KW-1185">Reference proteome</keyword>
<comment type="caution">
    <text evidence="2">The sequence shown here is derived from an EMBL/GenBank/DDBJ whole genome shotgun (WGS) entry which is preliminary data.</text>
</comment>
<evidence type="ECO:0000313" key="3">
    <source>
        <dbReference type="Proteomes" id="UP000660675"/>
    </source>
</evidence>
<evidence type="ECO:0000256" key="1">
    <source>
        <dbReference type="SAM" id="MobiDB-lite"/>
    </source>
</evidence>
<dbReference type="Proteomes" id="UP000660675">
    <property type="component" value="Unassembled WGS sequence"/>
</dbReference>
<feature type="compositionally biased region" description="Low complexity" evidence="1">
    <location>
        <begin position="100"/>
        <end position="111"/>
    </location>
</feature>
<sequence length="111" mass="11664">MAEIEMPGDEVQRLGELLGRVVDLIDTRPSGYNPEDVGPPLVRPGTDFDDAWKDGRVQVKRNSKDLKDGCDAIVKAFAEFDTKMGSSLKESGSQGGGGDATPAGGAARPSS</sequence>
<feature type="region of interest" description="Disordered" evidence="1">
    <location>
        <begin position="28"/>
        <end position="49"/>
    </location>
</feature>
<accession>A0ABQ2VZC0</accession>
<gene>
    <name evidence="2" type="ORF">GCM10015535_32100</name>
</gene>
<organism evidence="2 3">
    <name type="scientific">Streptomyces gelaticus</name>
    <dbReference type="NCBI Taxonomy" id="285446"/>
    <lineage>
        <taxon>Bacteria</taxon>
        <taxon>Bacillati</taxon>
        <taxon>Actinomycetota</taxon>
        <taxon>Actinomycetes</taxon>
        <taxon>Kitasatosporales</taxon>
        <taxon>Streptomycetaceae</taxon>
        <taxon>Streptomyces</taxon>
    </lineage>
</organism>
<feature type="region of interest" description="Disordered" evidence="1">
    <location>
        <begin position="86"/>
        <end position="111"/>
    </location>
</feature>
<evidence type="ECO:0000313" key="2">
    <source>
        <dbReference type="EMBL" id="GGV85467.1"/>
    </source>
</evidence>
<dbReference type="EMBL" id="BMTF01000009">
    <property type="protein sequence ID" value="GGV85467.1"/>
    <property type="molecule type" value="Genomic_DNA"/>
</dbReference>
<protein>
    <recommendedName>
        <fullName evidence="4">PE domain-containing protein</fullName>
    </recommendedName>
</protein>
<proteinExistence type="predicted"/>
<reference evidence="3" key="1">
    <citation type="journal article" date="2019" name="Int. J. Syst. Evol. Microbiol.">
        <title>The Global Catalogue of Microorganisms (GCM) 10K type strain sequencing project: providing services to taxonomists for standard genome sequencing and annotation.</title>
        <authorList>
            <consortium name="The Broad Institute Genomics Platform"/>
            <consortium name="The Broad Institute Genome Sequencing Center for Infectious Disease"/>
            <person name="Wu L."/>
            <person name="Ma J."/>
        </authorList>
    </citation>
    <scope>NUCLEOTIDE SEQUENCE [LARGE SCALE GENOMIC DNA]</scope>
    <source>
        <strain evidence="3">JCM 4376</strain>
    </source>
</reference>